<sequence length="200" mass="21997">MDLYYLLLIFAISFISNATPFFGAPYTLIATTFLLKFGVSIVNFVEVVLVSGIGASTAKSVMYGVGFGVGSRLKHNKNVMYFHRVAKGRSFYLILFVTSIIPFLPLDDVVFLMGGAGKTSLFKMLEVAVISKILKSILEIGIEVEGIVQISKVINVSPVNIGIISSVVFLVLGVFIFKIDWESLHQRVERYLKSRTSGVS</sequence>
<evidence type="ECO:0000313" key="2">
    <source>
        <dbReference type="EMBL" id="QKR00378.1"/>
    </source>
</evidence>
<dbReference type="RefSeq" id="WP_174631312.1">
    <property type="nucleotide sequence ID" value="NZ_CP049074.1"/>
</dbReference>
<dbReference type="KEGG" id="mten:GWK48_08330"/>
<evidence type="ECO:0000256" key="1">
    <source>
        <dbReference type="SAM" id="Phobius"/>
    </source>
</evidence>
<dbReference type="GeneID" id="55641945"/>
<evidence type="ECO:0008006" key="4">
    <source>
        <dbReference type="Google" id="ProtNLM"/>
    </source>
</evidence>
<feature type="transmembrane region" description="Helical" evidence="1">
    <location>
        <begin position="47"/>
        <end position="70"/>
    </location>
</feature>
<name>A0A6N0NYC2_9CREN</name>
<dbReference type="AlphaFoldDB" id="A0A6N0NYC2"/>
<dbReference type="OrthoDB" id="34468at2157"/>
<keyword evidence="1" id="KW-1133">Transmembrane helix</keyword>
<keyword evidence="1" id="KW-0812">Transmembrane</keyword>
<keyword evidence="1" id="KW-0472">Membrane</keyword>
<accession>A0A6N0NYC2</accession>
<feature type="transmembrane region" description="Helical" evidence="1">
    <location>
        <begin position="159"/>
        <end position="177"/>
    </location>
</feature>
<evidence type="ECO:0000313" key="3">
    <source>
        <dbReference type="Proteomes" id="UP000509301"/>
    </source>
</evidence>
<protein>
    <recommendedName>
        <fullName evidence="4">VTT domain-containing protein</fullName>
    </recommendedName>
</protein>
<dbReference type="Proteomes" id="UP000509301">
    <property type="component" value="Chromosome"/>
</dbReference>
<dbReference type="EMBL" id="CP049074">
    <property type="protein sequence ID" value="QKR00378.1"/>
    <property type="molecule type" value="Genomic_DNA"/>
</dbReference>
<reference evidence="2 3" key="1">
    <citation type="submission" date="2020-02" db="EMBL/GenBank/DDBJ databases">
        <title>Comparative genome analysis reveals the metabolism and evolution of the thermophilic archaeal genus Metallosphaera.</title>
        <authorList>
            <person name="Jiang C."/>
        </authorList>
    </citation>
    <scope>NUCLEOTIDE SEQUENCE [LARGE SCALE GENOMIC DNA]</scope>
    <source>
        <strain evidence="2 3">Ric-A</strain>
    </source>
</reference>
<gene>
    <name evidence="2" type="ORF">GWK48_08330</name>
</gene>
<keyword evidence="3" id="KW-1185">Reference proteome</keyword>
<proteinExistence type="predicted"/>
<organism evidence="2 3">
    <name type="scientific">Metallosphaera tengchongensis</name>
    <dbReference type="NCBI Taxonomy" id="1532350"/>
    <lineage>
        <taxon>Archaea</taxon>
        <taxon>Thermoproteota</taxon>
        <taxon>Thermoprotei</taxon>
        <taxon>Sulfolobales</taxon>
        <taxon>Sulfolobaceae</taxon>
        <taxon>Metallosphaera</taxon>
    </lineage>
</organism>
<feature type="transmembrane region" description="Helical" evidence="1">
    <location>
        <begin position="91"/>
        <end position="114"/>
    </location>
</feature>